<evidence type="ECO:0000313" key="9">
    <source>
        <dbReference type="Proteomes" id="UP000023152"/>
    </source>
</evidence>
<name>X6N0W8_RETFI</name>
<accession>X6N0W8</accession>
<dbReference type="PANTHER" id="PTHR13802:SF52">
    <property type="entry name" value="MUCIN-4"/>
    <property type="match status" value="1"/>
</dbReference>
<dbReference type="PANTHER" id="PTHR13802">
    <property type="entry name" value="MUCIN 4-RELATED"/>
    <property type="match status" value="1"/>
</dbReference>
<proteinExistence type="predicted"/>
<dbReference type="InterPro" id="IPR005533">
    <property type="entry name" value="AMOP_dom"/>
</dbReference>
<sequence>DGSIGCLIFHAGAYNCIRATAPGSFSGQQCCYTIDDNLCTSGRCAGTADYYSPDINALGHIIFDVTPFFLCCFLHSQCDVYLSRRPSNKGPRFPNLLPPPLCSWVQGDAHLITLDGHNYTFNGIGNYYLIKHHRFEMGGQLTKIGCGSMLTAIAIRIIANNSNGEKDVVIEVQSGDGTSGLQVYYNGDLMLLPVQTHLQFADYSIDYNYNSTVIAALNRTVLCNLWLTEMVLNSSQQTIQYLQYSFVAENATYFGELRGLLGNSDGNPFNDFVLPNGTILDYNLTLKQLHYSFGLLWLIPNSSNLFIASNYSLHDIYNWTPSFDINFGCNANGSNISNIANAMCQNQFQCLFDAASVDDVTFANHTYQSVQFSEIALKESRNDYYNVTTTPTPTHTASAANIQSCFFCIVNLFVIACFFPAFF</sequence>
<feature type="non-terminal residue" evidence="8">
    <location>
        <position position="1"/>
    </location>
</feature>
<dbReference type="EMBL" id="ASPP01014193">
    <property type="protein sequence ID" value="ETO18967.1"/>
    <property type="molecule type" value="Genomic_DNA"/>
</dbReference>
<dbReference type="PROSITE" id="PS50856">
    <property type="entry name" value="AMOP"/>
    <property type="match status" value="1"/>
</dbReference>
<evidence type="ECO:0000256" key="5">
    <source>
        <dbReference type="SAM" id="Phobius"/>
    </source>
</evidence>
<protein>
    <submittedName>
        <fullName evidence="8">Sushi domain containing 2</fullName>
    </submittedName>
</protein>
<comment type="subcellular location">
    <subcellularLocation>
        <location evidence="1">Membrane</location>
    </subcellularLocation>
</comment>
<feature type="domain" description="VWFD" evidence="7">
    <location>
        <begin position="101"/>
        <end position="305"/>
    </location>
</feature>
<evidence type="ECO:0000256" key="3">
    <source>
        <dbReference type="ARBA" id="ARBA00022989"/>
    </source>
</evidence>
<dbReference type="SMART" id="SM00216">
    <property type="entry name" value="VWD"/>
    <property type="match status" value="1"/>
</dbReference>
<feature type="domain" description="AMOP" evidence="6">
    <location>
        <begin position="1"/>
        <end position="85"/>
    </location>
</feature>
<feature type="transmembrane region" description="Helical" evidence="5">
    <location>
        <begin position="400"/>
        <end position="422"/>
    </location>
</feature>
<dbReference type="AlphaFoldDB" id="X6N0W8"/>
<keyword evidence="9" id="KW-1185">Reference proteome</keyword>
<reference evidence="8 9" key="1">
    <citation type="journal article" date="2013" name="Curr. Biol.">
        <title>The Genome of the Foraminiferan Reticulomyxa filosa.</title>
        <authorList>
            <person name="Glockner G."/>
            <person name="Hulsmann N."/>
            <person name="Schleicher M."/>
            <person name="Noegel A.A."/>
            <person name="Eichinger L."/>
            <person name="Gallinger C."/>
            <person name="Pawlowski J."/>
            <person name="Sierra R."/>
            <person name="Euteneuer U."/>
            <person name="Pillet L."/>
            <person name="Moustafa A."/>
            <person name="Platzer M."/>
            <person name="Groth M."/>
            <person name="Szafranski K."/>
            <person name="Schliwa M."/>
        </authorList>
    </citation>
    <scope>NUCLEOTIDE SEQUENCE [LARGE SCALE GENOMIC DNA]</scope>
</reference>
<dbReference type="OrthoDB" id="10069052at2759"/>
<evidence type="ECO:0000256" key="2">
    <source>
        <dbReference type="ARBA" id="ARBA00022692"/>
    </source>
</evidence>
<dbReference type="Pfam" id="PF00094">
    <property type="entry name" value="VWD"/>
    <property type="match status" value="1"/>
</dbReference>
<evidence type="ECO:0000313" key="8">
    <source>
        <dbReference type="EMBL" id="ETO18967.1"/>
    </source>
</evidence>
<evidence type="ECO:0000256" key="1">
    <source>
        <dbReference type="ARBA" id="ARBA00004370"/>
    </source>
</evidence>
<keyword evidence="2 5" id="KW-0812">Transmembrane</keyword>
<evidence type="ECO:0000259" key="7">
    <source>
        <dbReference type="PROSITE" id="PS51233"/>
    </source>
</evidence>
<organism evidence="8 9">
    <name type="scientific">Reticulomyxa filosa</name>
    <dbReference type="NCBI Taxonomy" id="46433"/>
    <lineage>
        <taxon>Eukaryota</taxon>
        <taxon>Sar</taxon>
        <taxon>Rhizaria</taxon>
        <taxon>Retaria</taxon>
        <taxon>Foraminifera</taxon>
        <taxon>Monothalamids</taxon>
        <taxon>Reticulomyxidae</taxon>
        <taxon>Reticulomyxa</taxon>
    </lineage>
</organism>
<comment type="caution">
    <text evidence="8">The sequence shown here is derived from an EMBL/GenBank/DDBJ whole genome shotgun (WGS) entry which is preliminary data.</text>
</comment>
<dbReference type="InterPro" id="IPR051495">
    <property type="entry name" value="Epithelial_Barrier/Signaling"/>
</dbReference>
<keyword evidence="4 5" id="KW-0472">Membrane</keyword>
<keyword evidence="3 5" id="KW-1133">Transmembrane helix</keyword>
<dbReference type="Proteomes" id="UP000023152">
    <property type="component" value="Unassembled WGS sequence"/>
</dbReference>
<gene>
    <name evidence="8" type="ORF">RFI_18275</name>
</gene>
<dbReference type="GO" id="GO:0016020">
    <property type="term" value="C:membrane"/>
    <property type="evidence" value="ECO:0007669"/>
    <property type="project" value="UniProtKB-SubCell"/>
</dbReference>
<evidence type="ECO:0000259" key="6">
    <source>
        <dbReference type="PROSITE" id="PS50856"/>
    </source>
</evidence>
<dbReference type="PROSITE" id="PS51233">
    <property type="entry name" value="VWFD"/>
    <property type="match status" value="1"/>
</dbReference>
<dbReference type="Pfam" id="PF03782">
    <property type="entry name" value="AMOP"/>
    <property type="match status" value="1"/>
</dbReference>
<dbReference type="InterPro" id="IPR001846">
    <property type="entry name" value="VWF_type-D"/>
</dbReference>
<evidence type="ECO:0000256" key="4">
    <source>
        <dbReference type="ARBA" id="ARBA00023136"/>
    </source>
</evidence>